<keyword evidence="1" id="KW-0175">Coiled coil</keyword>
<protein>
    <submittedName>
        <fullName evidence="3">Uncharacterized protein</fullName>
    </submittedName>
</protein>
<sequence>MFLTNLIKCYELINNDLEYEEIVIEQGGMYLKNIEDERSPIHYSFVPFKQLASPIKVIKTQKNHVNFNIKNTPYVLSALGIAIVRTPGPNATSNILIDRINEHKYKLKINGFCLYRSLLPIAGGQHMGLKICSDDPSEFFELPSTELPAQYKIGQSLFNRILKDDFHIWLGFDGLTNYLDLNIVKYDRKLAPISFITEPVGRFYYIKDQYDRYLNSNEKEVKLIDYKKMNESVYRIINIAGPLNFVKIINEHNSKCLTGENGLITLQKCDPTKQQIFKITESIYNQNANYVTTSFKPGFWSRFRNKIRISSNKKDADKILFMEVGTDIYNIKLKNSKKYLIKKGNKLVLSSAADYSWFIRFFDNKLSIRDKEELYCITFDPITDGLKLANCDPTDKNQTFIQGKTTWELSTMFINANDIKRAKNRKLIKDVYLNKRNMDDDSNSEDDDSEVKNAENIIEQAEEMAEEEKTTKENDLKDENGVNVITGMRNIDEVYHLANDIETKDEMIMEAKNLVRKKRDSLKRLNNNDKNSLLGNNRRRMNLSQNNRN</sequence>
<dbReference type="AlphaFoldDB" id="A0A1X0QI56"/>
<feature type="coiled-coil region" evidence="1">
    <location>
        <begin position="444"/>
        <end position="478"/>
    </location>
</feature>
<evidence type="ECO:0000256" key="2">
    <source>
        <dbReference type="SAM" id="MobiDB-lite"/>
    </source>
</evidence>
<organism evidence="3 4">
    <name type="scientific">Hepatospora eriocheir</name>
    <dbReference type="NCBI Taxonomy" id="1081669"/>
    <lineage>
        <taxon>Eukaryota</taxon>
        <taxon>Fungi</taxon>
        <taxon>Fungi incertae sedis</taxon>
        <taxon>Microsporidia</taxon>
        <taxon>Hepatosporidae</taxon>
        <taxon>Hepatospora</taxon>
    </lineage>
</organism>
<dbReference type="VEuPathDB" id="MicrosporidiaDB:A0H76_824"/>
<evidence type="ECO:0000313" key="4">
    <source>
        <dbReference type="Proteomes" id="UP000192501"/>
    </source>
</evidence>
<evidence type="ECO:0000256" key="1">
    <source>
        <dbReference type="SAM" id="Coils"/>
    </source>
</evidence>
<reference evidence="3 4" key="1">
    <citation type="journal article" date="2017" name="Environ. Microbiol.">
        <title>Decay of the glycolytic pathway and adaptation to intranuclear parasitism within Enterocytozoonidae microsporidia.</title>
        <authorList>
            <person name="Wiredu Boakye D."/>
            <person name="Jaroenlak P."/>
            <person name="Prachumwat A."/>
            <person name="Williams T.A."/>
            <person name="Bateman K.S."/>
            <person name="Itsathitphaisarn O."/>
            <person name="Sritunyalucksana K."/>
            <person name="Paszkiewicz K.H."/>
            <person name="Moore K.A."/>
            <person name="Stentiford G.D."/>
            <person name="Williams B.A."/>
        </authorList>
    </citation>
    <scope>NUCLEOTIDE SEQUENCE [LARGE SCALE GENOMIC DNA]</scope>
    <source>
        <strain evidence="4">canceri</strain>
    </source>
</reference>
<evidence type="ECO:0000313" key="3">
    <source>
        <dbReference type="EMBL" id="ORD99458.1"/>
    </source>
</evidence>
<name>A0A1X0QI56_9MICR</name>
<gene>
    <name evidence="3" type="ORF">A0H76_824</name>
</gene>
<dbReference type="VEuPathDB" id="MicrosporidiaDB:HERIO_1944"/>
<proteinExistence type="predicted"/>
<dbReference type="EMBL" id="LTAI01000191">
    <property type="protein sequence ID" value="ORD99458.1"/>
    <property type="molecule type" value="Genomic_DNA"/>
</dbReference>
<dbReference type="VEuPathDB" id="MicrosporidiaDB:HERIO_1945"/>
<comment type="caution">
    <text evidence="3">The sequence shown here is derived from an EMBL/GenBank/DDBJ whole genome shotgun (WGS) entry which is preliminary data.</text>
</comment>
<dbReference type="Proteomes" id="UP000192501">
    <property type="component" value="Unassembled WGS sequence"/>
</dbReference>
<feature type="region of interest" description="Disordered" evidence="2">
    <location>
        <begin position="526"/>
        <end position="549"/>
    </location>
</feature>
<accession>A0A1X0QI56</accession>